<feature type="compositionally biased region" description="Low complexity" evidence="1">
    <location>
        <begin position="57"/>
        <end position="79"/>
    </location>
</feature>
<accession>A0A087SW20</accession>
<feature type="region of interest" description="Disordered" evidence="1">
    <location>
        <begin position="99"/>
        <end position="137"/>
    </location>
</feature>
<dbReference type="InterPro" id="IPR003124">
    <property type="entry name" value="WH2_dom"/>
</dbReference>
<feature type="compositionally biased region" description="Polar residues" evidence="1">
    <location>
        <begin position="1"/>
        <end position="19"/>
    </location>
</feature>
<evidence type="ECO:0000256" key="1">
    <source>
        <dbReference type="SAM" id="MobiDB-lite"/>
    </source>
</evidence>
<dbReference type="Proteomes" id="UP000054359">
    <property type="component" value="Unassembled WGS sequence"/>
</dbReference>
<feature type="compositionally biased region" description="Basic and acidic residues" evidence="1">
    <location>
        <begin position="46"/>
        <end position="55"/>
    </location>
</feature>
<organism evidence="3 4">
    <name type="scientific">Stegodyphus mimosarum</name>
    <name type="common">African social velvet spider</name>
    <dbReference type="NCBI Taxonomy" id="407821"/>
    <lineage>
        <taxon>Eukaryota</taxon>
        <taxon>Metazoa</taxon>
        <taxon>Ecdysozoa</taxon>
        <taxon>Arthropoda</taxon>
        <taxon>Chelicerata</taxon>
        <taxon>Arachnida</taxon>
        <taxon>Araneae</taxon>
        <taxon>Araneomorphae</taxon>
        <taxon>Entelegynae</taxon>
        <taxon>Eresoidea</taxon>
        <taxon>Eresidae</taxon>
        <taxon>Stegodyphus</taxon>
    </lineage>
</organism>
<feature type="region of interest" description="Disordered" evidence="1">
    <location>
        <begin position="1"/>
        <end position="84"/>
    </location>
</feature>
<keyword evidence="4" id="KW-1185">Reference proteome</keyword>
<dbReference type="OrthoDB" id="7932469at2759"/>
<proteinExistence type="predicted"/>
<sequence>MNEGSIANKSENNSQTLSSGAGEVRYSPNLREFSKSSSALPSPQEKFGHTLRHVEINNSFDNSSSSSSPNKDSSSSENSIVTDVSDSRARLIHDLNFALQHQRKPGNKKPSQNEAPSVPPRHSSKEQHFQNSSKADDQCMAENALYGHCMRKEKSSHTFSAKPVLSQDIQRQFRQKPRLKECLSQGDLLQCTKDWDRTFEQKNSNGNDLPDNEKLLKRSFVVALNARLAEHQRIESQEVDKQRAASWQLKNDKNYHSWSSSFGRLQPQICRESLMDQIKRGTRLRRVTCNDRSSPRIA</sequence>
<dbReference type="EMBL" id="KK112209">
    <property type="protein sequence ID" value="KFM57059.1"/>
    <property type="molecule type" value="Genomic_DNA"/>
</dbReference>
<dbReference type="GO" id="GO:0003779">
    <property type="term" value="F:actin binding"/>
    <property type="evidence" value="ECO:0007669"/>
    <property type="project" value="InterPro"/>
</dbReference>
<feature type="non-terminal residue" evidence="3">
    <location>
        <position position="298"/>
    </location>
</feature>
<evidence type="ECO:0000313" key="4">
    <source>
        <dbReference type="Proteomes" id="UP000054359"/>
    </source>
</evidence>
<evidence type="ECO:0000313" key="3">
    <source>
        <dbReference type="EMBL" id="KFM57059.1"/>
    </source>
</evidence>
<evidence type="ECO:0000259" key="2">
    <source>
        <dbReference type="PROSITE" id="PS51082"/>
    </source>
</evidence>
<name>A0A087SW20_STEMI</name>
<dbReference type="AlphaFoldDB" id="A0A087SW20"/>
<feature type="domain" description="WH2" evidence="2">
    <location>
        <begin position="270"/>
        <end position="287"/>
    </location>
</feature>
<protein>
    <recommendedName>
        <fullName evidence="2">WH2 domain-containing protein</fullName>
    </recommendedName>
</protein>
<gene>
    <name evidence="3" type="ORF">X975_18225</name>
</gene>
<reference evidence="3 4" key="1">
    <citation type="submission" date="2013-11" db="EMBL/GenBank/DDBJ databases">
        <title>Genome sequencing of Stegodyphus mimosarum.</title>
        <authorList>
            <person name="Bechsgaard J."/>
        </authorList>
    </citation>
    <scope>NUCLEOTIDE SEQUENCE [LARGE SCALE GENOMIC DNA]</scope>
</reference>
<dbReference type="PROSITE" id="PS51082">
    <property type="entry name" value="WH2"/>
    <property type="match status" value="1"/>
</dbReference>